<dbReference type="AlphaFoldDB" id="A0A6G1E827"/>
<reference evidence="1 2" key="1">
    <citation type="submission" date="2019-11" db="EMBL/GenBank/DDBJ databases">
        <title>Whole genome sequence of Oryza granulata.</title>
        <authorList>
            <person name="Li W."/>
        </authorList>
    </citation>
    <scope>NUCLEOTIDE SEQUENCE [LARGE SCALE GENOMIC DNA]</scope>
    <source>
        <strain evidence="2">cv. Menghai</strain>
        <tissue evidence="1">Leaf</tissue>
    </source>
</reference>
<dbReference type="EMBL" id="SPHZ02000004">
    <property type="protein sequence ID" value="KAF0921255.1"/>
    <property type="molecule type" value="Genomic_DNA"/>
</dbReference>
<name>A0A6G1E827_9ORYZ</name>
<gene>
    <name evidence="1" type="ORF">E2562_003066</name>
</gene>
<evidence type="ECO:0000313" key="2">
    <source>
        <dbReference type="Proteomes" id="UP000479710"/>
    </source>
</evidence>
<protein>
    <submittedName>
        <fullName evidence="1">Uncharacterized protein</fullName>
    </submittedName>
</protein>
<comment type="caution">
    <text evidence="1">The sequence shown here is derived from an EMBL/GenBank/DDBJ whole genome shotgun (WGS) entry which is preliminary data.</text>
</comment>
<organism evidence="1 2">
    <name type="scientific">Oryza meyeriana var. granulata</name>
    <dbReference type="NCBI Taxonomy" id="110450"/>
    <lineage>
        <taxon>Eukaryota</taxon>
        <taxon>Viridiplantae</taxon>
        <taxon>Streptophyta</taxon>
        <taxon>Embryophyta</taxon>
        <taxon>Tracheophyta</taxon>
        <taxon>Spermatophyta</taxon>
        <taxon>Magnoliopsida</taxon>
        <taxon>Liliopsida</taxon>
        <taxon>Poales</taxon>
        <taxon>Poaceae</taxon>
        <taxon>BOP clade</taxon>
        <taxon>Oryzoideae</taxon>
        <taxon>Oryzeae</taxon>
        <taxon>Oryzinae</taxon>
        <taxon>Oryza</taxon>
        <taxon>Oryza meyeriana</taxon>
    </lineage>
</organism>
<dbReference type="Proteomes" id="UP000479710">
    <property type="component" value="Unassembled WGS sequence"/>
</dbReference>
<keyword evidence="2" id="KW-1185">Reference proteome</keyword>
<accession>A0A6G1E827</accession>
<proteinExistence type="predicted"/>
<evidence type="ECO:0000313" key="1">
    <source>
        <dbReference type="EMBL" id="KAF0921255.1"/>
    </source>
</evidence>
<sequence>MQGCRVDGDLLREIARTVALLLPHTTHQGSVAPHTACVVGPPTPEAATPIGTTVKDPWRASRLVHHVHHSSACIPPACLYTRTVTLLVGSCMSPCHSQQRCRGPPGGFTC</sequence>